<dbReference type="GO" id="GO:0008745">
    <property type="term" value="F:N-acetylmuramoyl-L-alanine amidase activity"/>
    <property type="evidence" value="ECO:0007669"/>
    <property type="project" value="InterPro"/>
</dbReference>
<reference evidence="3 4" key="1">
    <citation type="submission" date="2020-08" db="EMBL/GenBank/DDBJ databases">
        <authorList>
            <person name="Liu C."/>
            <person name="Sun Q."/>
        </authorList>
    </citation>
    <scope>NUCLEOTIDE SEQUENCE [LARGE SCALE GENOMIC DNA]</scope>
    <source>
        <strain evidence="3 4">NSJ-38</strain>
    </source>
</reference>
<organism evidence="3 4">
    <name type="scientific">Qiania dongpingensis</name>
    <dbReference type="NCBI Taxonomy" id="2763669"/>
    <lineage>
        <taxon>Bacteria</taxon>
        <taxon>Bacillati</taxon>
        <taxon>Bacillota</taxon>
        <taxon>Clostridia</taxon>
        <taxon>Lachnospirales</taxon>
        <taxon>Lachnospiraceae</taxon>
        <taxon>Qiania</taxon>
    </lineage>
</organism>
<keyword evidence="4" id="KW-1185">Reference proteome</keyword>
<sequence>MSTNLYCTKNDCFKENKKLGSVEYLIVHSPAVYPVIIRAQSGAGGGWYKRWNKPGVEKLVHGFIDDTGVYNFAPFTMSCWHIGNGWGNAHCIGYELCELETAAEFDRVWDNAVAHYAALCKQFGLTADKVIGHYEAHKKGIASNHSDPEPYFRRFGKSMTDFRAAVQTRLSGQANDKPAPAVTKTYNPWAHGTVCNLTPGDTLNVRTKPDADAARASIWPELGAGNEVDVIEAYENGWVKINIQGTIAYVNATYLKITGQATAEPAGYTEWAGMASGLGGSRLNVRTGPGTGHGLLSACSKLGEGNMVSVIGESGGWYQVRISNPTIGTHIGWVSKNYIKEV</sequence>
<name>A0A7G9G6X7_9FIRM</name>
<dbReference type="Gene3D" id="3.40.80.10">
    <property type="entry name" value="Peptidoglycan recognition protein-like"/>
    <property type="match status" value="1"/>
</dbReference>
<dbReference type="InterPro" id="IPR002502">
    <property type="entry name" value="Amidase_domain"/>
</dbReference>
<dbReference type="GO" id="GO:0009253">
    <property type="term" value="P:peptidoglycan catabolic process"/>
    <property type="evidence" value="ECO:0007669"/>
    <property type="project" value="InterPro"/>
</dbReference>
<dbReference type="AlphaFoldDB" id="A0A7G9G6X7"/>
<proteinExistence type="predicted"/>
<dbReference type="CDD" id="cd06583">
    <property type="entry name" value="PGRP"/>
    <property type="match status" value="1"/>
</dbReference>
<evidence type="ECO:0000259" key="1">
    <source>
        <dbReference type="SMART" id="SM00287"/>
    </source>
</evidence>
<dbReference type="Proteomes" id="UP000515823">
    <property type="component" value="Chromosome"/>
</dbReference>
<dbReference type="SMART" id="SM00287">
    <property type="entry name" value="SH3b"/>
    <property type="match status" value="2"/>
</dbReference>
<dbReference type="EMBL" id="CP060634">
    <property type="protein sequence ID" value="QNM06559.1"/>
    <property type="molecule type" value="Genomic_DNA"/>
</dbReference>
<dbReference type="InterPro" id="IPR052354">
    <property type="entry name" value="Cell_Wall_Dynamics_Protein"/>
</dbReference>
<evidence type="ECO:0000313" key="4">
    <source>
        <dbReference type="Proteomes" id="UP000515823"/>
    </source>
</evidence>
<dbReference type="InterPro" id="IPR036505">
    <property type="entry name" value="Amidase/PGRP_sf"/>
</dbReference>
<protein>
    <submittedName>
        <fullName evidence="3">Amidase</fullName>
    </submittedName>
</protein>
<dbReference type="Pfam" id="PF08239">
    <property type="entry name" value="SH3_3"/>
    <property type="match status" value="1"/>
</dbReference>
<accession>A0A7G9G6X7</accession>
<dbReference type="PANTHER" id="PTHR34408">
    <property type="entry name" value="FAMILY PROTEIN, PUTATIVE-RELATED"/>
    <property type="match status" value="1"/>
</dbReference>
<dbReference type="KEGG" id="qdo:H9Q78_05350"/>
<gene>
    <name evidence="3" type="ORF">H9Q78_05350</name>
</gene>
<feature type="domain" description="N-acetylmuramoyl-L-alanine amidase" evidence="2">
    <location>
        <begin position="8"/>
        <end position="149"/>
    </location>
</feature>
<dbReference type="SUPFAM" id="SSF55846">
    <property type="entry name" value="N-acetylmuramoyl-L-alanine amidase-like"/>
    <property type="match status" value="1"/>
</dbReference>
<dbReference type="Gene3D" id="2.30.30.40">
    <property type="entry name" value="SH3 Domains"/>
    <property type="match status" value="2"/>
</dbReference>
<feature type="domain" description="SH3b" evidence="1">
    <location>
        <begin position="192"/>
        <end position="259"/>
    </location>
</feature>
<dbReference type="Pfam" id="PF01510">
    <property type="entry name" value="Amidase_2"/>
    <property type="match status" value="1"/>
</dbReference>
<evidence type="ECO:0000259" key="2">
    <source>
        <dbReference type="SMART" id="SM00644"/>
    </source>
</evidence>
<evidence type="ECO:0000313" key="3">
    <source>
        <dbReference type="EMBL" id="QNM06559.1"/>
    </source>
</evidence>
<dbReference type="RefSeq" id="WP_249304091.1">
    <property type="nucleotide sequence ID" value="NZ_CP060634.1"/>
</dbReference>
<dbReference type="InterPro" id="IPR003646">
    <property type="entry name" value="SH3-like_bac-type"/>
</dbReference>
<dbReference type="PANTHER" id="PTHR34408:SF1">
    <property type="entry name" value="GLYCOSYL HYDROLASE FAMILY 19 DOMAIN-CONTAINING PROTEIN HI_1415"/>
    <property type="match status" value="1"/>
</dbReference>
<dbReference type="SMART" id="SM00644">
    <property type="entry name" value="Ami_2"/>
    <property type="match status" value="1"/>
</dbReference>
<feature type="domain" description="SH3b" evidence="1">
    <location>
        <begin position="272"/>
        <end position="342"/>
    </location>
</feature>